<proteinExistence type="inferred from homology"/>
<dbReference type="SUPFAM" id="SSF51735">
    <property type="entry name" value="NAD(P)-binding Rossmann-fold domains"/>
    <property type="match status" value="1"/>
</dbReference>
<accession>A0AA38WZX0</accession>
<evidence type="ECO:0000256" key="1">
    <source>
        <dbReference type="ARBA" id="ARBA00006484"/>
    </source>
</evidence>
<evidence type="ECO:0000313" key="3">
    <source>
        <dbReference type="EMBL" id="KAJ9604231.1"/>
    </source>
</evidence>
<dbReference type="PANTHER" id="PTHR24322">
    <property type="entry name" value="PKSB"/>
    <property type="match status" value="1"/>
</dbReference>
<keyword evidence="2" id="KW-0560">Oxidoreductase</keyword>
<dbReference type="InterPro" id="IPR036291">
    <property type="entry name" value="NAD(P)-bd_dom_sf"/>
</dbReference>
<protein>
    <submittedName>
        <fullName evidence="3">Uncharacterized protein</fullName>
    </submittedName>
</protein>
<dbReference type="AlphaFoldDB" id="A0AA38WZX0"/>
<comment type="caution">
    <text evidence="3">The sequence shown here is derived from an EMBL/GenBank/DDBJ whole genome shotgun (WGS) entry which is preliminary data.</text>
</comment>
<gene>
    <name evidence="3" type="ORF">H2200_011065</name>
</gene>
<sequence length="104" mass="11084">MSRPQLHTSVYPTIAPETLGHANKGKVAVVTGAARGIGQAIAEALAKSGADLALLDLDEARQAETKSRCETFGVKARTYECNVLSVESCERTFLKIPEDLGPIE</sequence>
<evidence type="ECO:0000313" key="4">
    <source>
        <dbReference type="Proteomes" id="UP001172673"/>
    </source>
</evidence>
<keyword evidence="4" id="KW-1185">Reference proteome</keyword>
<comment type="similarity">
    <text evidence="1">Belongs to the short-chain dehydrogenases/reductases (SDR) family.</text>
</comment>
<dbReference type="InterPro" id="IPR002347">
    <property type="entry name" value="SDR_fam"/>
</dbReference>
<reference evidence="3" key="1">
    <citation type="submission" date="2022-10" db="EMBL/GenBank/DDBJ databases">
        <title>Culturing micro-colonial fungi from biological soil crusts in the Mojave desert and describing Neophaeococcomyces mojavensis, and introducing the new genera and species Taxawa tesnikishii.</title>
        <authorList>
            <person name="Kurbessoian T."/>
            <person name="Stajich J.E."/>
        </authorList>
    </citation>
    <scope>NUCLEOTIDE SEQUENCE</scope>
    <source>
        <strain evidence="3">TK_41</strain>
    </source>
</reference>
<dbReference type="Pfam" id="PF00106">
    <property type="entry name" value="adh_short"/>
    <property type="match status" value="1"/>
</dbReference>
<dbReference type="PANTHER" id="PTHR24322:SF736">
    <property type="entry name" value="RETINOL DEHYDROGENASE 10"/>
    <property type="match status" value="1"/>
</dbReference>
<organism evidence="3 4">
    <name type="scientific">Cladophialophora chaetospira</name>
    <dbReference type="NCBI Taxonomy" id="386627"/>
    <lineage>
        <taxon>Eukaryota</taxon>
        <taxon>Fungi</taxon>
        <taxon>Dikarya</taxon>
        <taxon>Ascomycota</taxon>
        <taxon>Pezizomycotina</taxon>
        <taxon>Eurotiomycetes</taxon>
        <taxon>Chaetothyriomycetidae</taxon>
        <taxon>Chaetothyriales</taxon>
        <taxon>Herpotrichiellaceae</taxon>
        <taxon>Cladophialophora</taxon>
    </lineage>
</organism>
<evidence type="ECO:0000256" key="2">
    <source>
        <dbReference type="ARBA" id="ARBA00023002"/>
    </source>
</evidence>
<name>A0AA38WZX0_9EURO</name>
<dbReference type="EMBL" id="JAPDRK010000019">
    <property type="protein sequence ID" value="KAJ9604231.1"/>
    <property type="molecule type" value="Genomic_DNA"/>
</dbReference>
<dbReference type="Proteomes" id="UP001172673">
    <property type="component" value="Unassembled WGS sequence"/>
</dbReference>
<dbReference type="GO" id="GO:0016616">
    <property type="term" value="F:oxidoreductase activity, acting on the CH-OH group of donors, NAD or NADP as acceptor"/>
    <property type="evidence" value="ECO:0007669"/>
    <property type="project" value="TreeGrafter"/>
</dbReference>
<dbReference type="Gene3D" id="3.40.50.720">
    <property type="entry name" value="NAD(P)-binding Rossmann-like Domain"/>
    <property type="match status" value="1"/>
</dbReference>